<evidence type="ECO:0000256" key="4">
    <source>
        <dbReference type="ARBA" id="ARBA00023274"/>
    </source>
</evidence>
<feature type="binding site" evidence="5">
    <location>
        <position position="35"/>
    </location>
    <ligand>
        <name>Zn(2+)</name>
        <dbReference type="ChEBI" id="CHEBI:29105"/>
    </ligand>
</feature>
<dbReference type="GO" id="GO:0006412">
    <property type="term" value="P:translation"/>
    <property type="evidence" value="ECO:0007669"/>
    <property type="project" value="UniProtKB-UniRule"/>
</dbReference>
<dbReference type="InterPro" id="IPR000592">
    <property type="entry name" value="Ribosomal_eS27"/>
</dbReference>
<protein>
    <recommendedName>
        <fullName evidence="5">Small ribosomal subunit protein eS27</fullName>
    </recommendedName>
</protein>
<feature type="binding site" evidence="5">
    <location>
        <position position="19"/>
    </location>
    <ligand>
        <name>Zn(2+)</name>
        <dbReference type="ChEBI" id="CHEBI:29105"/>
    </ligand>
</feature>
<dbReference type="SUPFAM" id="SSF57829">
    <property type="entry name" value="Zn-binding ribosomal proteins"/>
    <property type="match status" value="1"/>
</dbReference>
<dbReference type="InterPro" id="IPR023407">
    <property type="entry name" value="Ribosomal_eS27_Zn-bd_dom_sf"/>
</dbReference>
<keyword evidence="4 5" id="KW-0687">Ribonucleoprotein</keyword>
<evidence type="ECO:0000313" key="6">
    <source>
        <dbReference type="EMBL" id="KXB04702.1"/>
    </source>
</evidence>
<dbReference type="GO" id="GO:1990904">
    <property type="term" value="C:ribonucleoprotein complex"/>
    <property type="evidence" value="ECO:0007669"/>
    <property type="project" value="UniProtKB-KW"/>
</dbReference>
<feature type="zinc finger region" description="C4-type" evidence="5">
    <location>
        <begin position="16"/>
        <end position="38"/>
    </location>
</feature>
<keyword evidence="3 5" id="KW-0689">Ribosomal protein</keyword>
<feature type="binding site" evidence="5">
    <location>
        <position position="16"/>
    </location>
    <ligand>
        <name>Zn(2+)</name>
        <dbReference type="ChEBI" id="CHEBI:29105"/>
    </ligand>
</feature>
<dbReference type="Gene3D" id="2.20.25.100">
    <property type="entry name" value="Zn-binding ribosomal proteins"/>
    <property type="match status" value="1"/>
</dbReference>
<feature type="binding site" evidence="5">
    <location>
        <position position="38"/>
    </location>
    <ligand>
        <name>Zn(2+)</name>
        <dbReference type="ChEBI" id="CHEBI:29105"/>
    </ligand>
</feature>
<dbReference type="NCBIfam" id="NF001629">
    <property type="entry name" value="PRK00415.1"/>
    <property type="match status" value="1"/>
</dbReference>
<gene>
    <name evidence="5" type="primary">rps27e</name>
    <name evidence="6" type="ORF">AKJ50_02115</name>
</gene>
<keyword evidence="5" id="KW-0863">Zinc-finger</keyword>
<dbReference type="GO" id="GO:0003735">
    <property type="term" value="F:structural constituent of ribosome"/>
    <property type="evidence" value="ECO:0007669"/>
    <property type="project" value="InterPro"/>
</dbReference>
<evidence type="ECO:0000256" key="1">
    <source>
        <dbReference type="ARBA" id="ARBA00010919"/>
    </source>
</evidence>
<dbReference type="AlphaFoldDB" id="A0A133VE31"/>
<dbReference type="GO" id="GO:0005840">
    <property type="term" value="C:ribosome"/>
    <property type="evidence" value="ECO:0007669"/>
    <property type="project" value="UniProtKB-KW"/>
</dbReference>
<accession>A0A133VE31</accession>
<dbReference type="HAMAP" id="MF_00371">
    <property type="entry name" value="Ribosomal_eS27"/>
    <property type="match status" value="1"/>
</dbReference>
<keyword evidence="5" id="KW-0479">Metal-binding</keyword>
<keyword evidence="2 5" id="KW-0862">Zinc</keyword>
<dbReference type="Pfam" id="PF01667">
    <property type="entry name" value="Ribosomal_S27e"/>
    <property type="match status" value="1"/>
</dbReference>
<keyword evidence="7" id="KW-1185">Reference proteome</keyword>
<comment type="similarity">
    <text evidence="1 5">Belongs to the eukaryotic ribosomal protein eS27 family.</text>
</comment>
<name>A0A133VE31_9EURY</name>
<dbReference type="GO" id="GO:0008270">
    <property type="term" value="F:zinc ion binding"/>
    <property type="evidence" value="ECO:0007669"/>
    <property type="project" value="UniProtKB-UniRule"/>
</dbReference>
<reference evidence="6 7" key="1">
    <citation type="journal article" date="2016" name="Sci. Rep.">
        <title>Metabolic traits of an uncultured archaeal lineage -MSBL1- from brine pools of the Red Sea.</title>
        <authorList>
            <person name="Mwirichia R."/>
            <person name="Alam I."/>
            <person name="Rashid M."/>
            <person name="Vinu M."/>
            <person name="Ba-Alawi W."/>
            <person name="Anthony Kamau A."/>
            <person name="Kamanda Ngugi D."/>
            <person name="Goker M."/>
            <person name="Klenk H.P."/>
            <person name="Bajic V."/>
            <person name="Stingl U."/>
        </authorList>
    </citation>
    <scope>NUCLEOTIDE SEQUENCE [LARGE SCALE GENOMIC DNA]</scope>
    <source>
        <strain evidence="6">SCGC-AAA382A13</strain>
    </source>
</reference>
<comment type="caution">
    <text evidence="6">The sequence shown here is derived from an EMBL/GenBank/DDBJ whole genome shotgun (WGS) entry which is preliminary data.</text>
</comment>
<proteinExistence type="inferred from homology"/>
<comment type="cofactor">
    <cofactor evidence="5">
        <name>Zn(2+)</name>
        <dbReference type="ChEBI" id="CHEBI:29105"/>
    </cofactor>
    <text evidence="5">Binds 1 zinc ion per subunit.</text>
</comment>
<dbReference type="EMBL" id="LHYD01000047">
    <property type="protein sequence ID" value="KXB04702.1"/>
    <property type="molecule type" value="Genomic_DNA"/>
</dbReference>
<evidence type="ECO:0000256" key="2">
    <source>
        <dbReference type="ARBA" id="ARBA00022833"/>
    </source>
</evidence>
<evidence type="ECO:0000256" key="5">
    <source>
        <dbReference type="HAMAP-Rule" id="MF_00371"/>
    </source>
</evidence>
<evidence type="ECO:0000256" key="3">
    <source>
        <dbReference type="ARBA" id="ARBA00022980"/>
    </source>
</evidence>
<organism evidence="6 7">
    <name type="scientific">candidate division MSBL1 archaeon SCGC-AAA382A13</name>
    <dbReference type="NCBI Taxonomy" id="1698279"/>
    <lineage>
        <taxon>Archaea</taxon>
        <taxon>Methanobacteriati</taxon>
        <taxon>Methanobacteriota</taxon>
        <taxon>candidate division MSBL1</taxon>
    </lineage>
</organism>
<evidence type="ECO:0000313" key="7">
    <source>
        <dbReference type="Proteomes" id="UP000070311"/>
    </source>
</evidence>
<dbReference type="InterPro" id="IPR011332">
    <property type="entry name" value="Ribosomal_zn-bd"/>
</dbReference>
<comment type="subunit">
    <text evidence="5">Part of the 30S ribosomal subunit.</text>
</comment>
<sequence length="61" mass="6529">MVKVDSDTPCFVRVQCVDCENEQILYSHASTKVDCEVCGKTLAIPGGGKAEVNSKILEIVG</sequence>
<dbReference type="Proteomes" id="UP000070311">
    <property type="component" value="Unassembled WGS sequence"/>
</dbReference>